<keyword evidence="9" id="KW-0808">Transferase</keyword>
<evidence type="ECO:0000256" key="5">
    <source>
        <dbReference type="ARBA" id="ARBA00022989"/>
    </source>
</evidence>
<evidence type="ECO:0000256" key="1">
    <source>
        <dbReference type="ARBA" id="ARBA00004651"/>
    </source>
</evidence>
<organism evidence="9 10">
    <name type="scientific">Brotaphodocola catenula</name>
    <dbReference type="NCBI Taxonomy" id="2885361"/>
    <lineage>
        <taxon>Bacteria</taxon>
        <taxon>Bacillati</taxon>
        <taxon>Bacillota</taxon>
        <taxon>Clostridia</taxon>
        <taxon>Lachnospirales</taxon>
        <taxon>Lachnospiraceae</taxon>
        <taxon>Brotaphodocola</taxon>
    </lineage>
</organism>
<dbReference type="AlphaFoldDB" id="A0AAE3ASU4"/>
<protein>
    <submittedName>
        <fullName evidence="9">Acyltransferase family protein</fullName>
    </submittedName>
</protein>
<dbReference type="Proteomes" id="UP001198962">
    <property type="component" value="Unassembled WGS sequence"/>
</dbReference>
<evidence type="ECO:0000256" key="6">
    <source>
        <dbReference type="ARBA" id="ARBA00023136"/>
    </source>
</evidence>
<feature type="transmembrane region" description="Helical" evidence="7">
    <location>
        <begin position="318"/>
        <end position="336"/>
    </location>
</feature>
<dbReference type="GO" id="GO:0005886">
    <property type="term" value="C:plasma membrane"/>
    <property type="evidence" value="ECO:0007669"/>
    <property type="project" value="UniProtKB-SubCell"/>
</dbReference>
<feature type="transmembrane region" description="Helical" evidence="7">
    <location>
        <begin position="42"/>
        <end position="69"/>
    </location>
</feature>
<evidence type="ECO:0000256" key="2">
    <source>
        <dbReference type="ARBA" id="ARBA00007400"/>
    </source>
</evidence>
<evidence type="ECO:0000256" key="7">
    <source>
        <dbReference type="SAM" id="Phobius"/>
    </source>
</evidence>
<evidence type="ECO:0000256" key="4">
    <source>
        <dbReference type="ARBA" id="ARBA00022692"/>
    </source>
</evidence>
<dbReference type="Pfam" id="PF01757">
    <property type="entry name" value="Acyl_transf_3"/>
    <property type="match status" value="1"/>
</dbReference>
<dbReference type="GO" id="GO:0016413">
    <property type="term" value="F:O-acetyltransferase activity"/>
    <property type="evidence" value="ECO:0007669"/>
    <property type="project" value="TreeGrafter"/>
</dbReference>
<comment type="similarity">
    <text evidence="2">Belongs to the acyltransferase 3 family.</text>
</comment>
<evidence type="ECO:0000259" key="8">
    <source>
        <dbReference type="Pfam" id="PF01757"/>
    </source>
</evidence>
<evidence type="ECO:0000313" key="10">
    <source>
        <dbReference type="Proteomes" id="UP001198962"/>
    </source>
</evidence>
<comment type="caution">
    <text evidence="9">The sequence shown here is derived from an EMBL/GenBank/DDBJ whole genome shotgun (WGS) entry which is preliminary data.</text>
</comment>
<dbReference type="GO" id="GO:0009246">
    <property type="term" value="P:enterobacterial common antigen biosynthetic process"/>
    <property type="evidence" value="ECO:0007669"/>
    <property type="project" value="TreeGrafter"/>
</dbReference>
<keyword evidence="10" id="KW-1185">Reference proteome</keyword>
<feature type="transmembrane region" description="Helical" evidence="7">
    <location>
        <begin position="190"/>
        <end position="209"/>
    </location>
</feature>
<dbReference type="InterPro" id="IPR002656">
    <property type="entry name" value="Acyl_transf_3_dom"/>
</dbReference>
<dbReference type="EMBL" id="JAJEPU010000026">
    <property type="protein sequence ID" value="MCC2165128.1"/>
    <property type="molecule type" value="Genomic_DNA"/>
</dbReference>
<sequence>MMNNKETYNRMLYIDILNVVSCLAVVFLHTNEMFWAFSYEPYWISANIIECVFYYAVPVFFMITGTTLIDYRKKYNTKEFFCKRISKTIIPFLIWSIIAVFYYKIMKKTNLTTDSLNAILDGIINTKYVPIYWYFISLIPVYLSIPVLSLIPDEQKKSAYFYIVILTFVFNSLIPLISEITGNRFVSNPGLRMPLGGGYLFYALLGYLLSHSDLKRYKKWIYLLGIVGLTIHIIGTWYLSYRIGDIGRTFKGYLNVPCILYSIAVFTFFKERDYGKCNFKIFKFVKYFSGTTFGIYLMHWFILDIFKQVTGGRFSKMLSYRIVGAIIIFSICGIFIKNVQKNKIVKKIIFP</sequence>
<evidence type="ECO:0000256" key="3">
    <source>
        <dbReference type="ARBA" id="ARBA00022475"/>
    </source>
</evidence>
<feature type="transmembrane region" description="Helical" evidence="7">
    <location>
        <begin position="159"/>
        <end position="178"/>
    </location>
</feature>
<dbReference type="PANTHER" id="PTHR40074:SF2">
    <property type="entry name" value="O-ACETYLTRANSFERASE WECH"/>
    <property type="match status" value="1"/>
</dbReference>
<feature type="domain" description="Acyltransferase 3" evidence="8">
    <location>
        <begin position="12"/>
        <end position="335"/>
    </location>
</feature>
<proteinExistence type="inferred from homology"/>
<keyword evidence="5 7" id="KW-1133">Transmembrane helix</keyword>
<reference evidence="9" key="1">
    <citation type="submission" date="2021-10" db="EMBL/GenBank/DDBJ databases">
        <title>Anaerobic single-cell dispensing facilitates the cultivation of human gut bacteria.</title>
        <authorList>
            <person name="Afrizal A."/>
        </authorList>
    </citation>
    <scope>NUCLEOTIDE SEQUENCE</scope>
    <source>
        <strain evidence="9">CLA-AA-H274</strain>
    </source>
</reference>
<evidence type="ECO:0000313" key="9">
    <source>
        <dbReference type="EMBL" id="MCC2165128.1"/>
    </source>
</evidence>
<comment type="subcellular location">
    <subcellularLocation>
        <location evidence="1">Cell membrane</location>
        <topology evidence="1">Multi-pass membrane protein</topology>
    </subcellularLocation>
</comment>
<keyword evidence="9" id="KW-0012">Acyltransferase</keyword>
<feature type="transmembrane region" description="Helical" evidence="7">
    <location>
        <begin position="221"/>
        <end position="240"/>
    </location>
</feature>
<feature type="transmembrane region" description="Helical" evidence="7">
    <location>
        <begin position="89"/>
        <end position="106"/>
    </location>
</feature>
<feature type="transmembrane region" description="Helical" evidence="7">
    <location>
        <begin position="12"/>
        <end position="30"/>
    </location>
</feature>
<gene>
    <name evidence="9" type="ORF">LKD32_09620</name>
</gene>
<keyword evidence="3" id="KW-1003">Cell membrane</keyword>
<keyword evidence="4 7" id="KW-0812">Transmembrane</keyword>
<dbReference type="PANTHER" id="PTHR40074">
    <property type="entry name" value="O-ACETYLTRANSFERASE WECH"/>
    <property type="match status" value="1"/>
</dbReference>
<keyword evidence="6 7" id="KW-0472">Membrane</keyword>
<feature type="transmembrane region" description="Helical" evidence="7">
    <location>
        <begin position="131"/>
        <end position="152"/>
    </location>
</feature>
<name>A0AAE3ASU4_9FIRM</name>
<feature type="transmembrane region" description="Helical" evidence="7">
    <location>
        <begin position="252"/>
        <end position="269"/>
    </location>
</feature>
<feature type="transmembrane region" description="Helical" evidence="7">
    <location>
        <begin position="281"/>
        <end position="303"/>
    </location>
</feature>
<accession>A0AAE3ASU4</accession>